<reference evidence="3 4" key="1">
    <citation type="submission" date="2016-10" db="EMBL/GenBank/DDBJ databases">
        <title>Draft genome sequences of four alkaliphilic bacteria belonging to the Anaerobacillus genus.</title>
        <authorList>
            <person name="Bassil N.M."/>
            <person name="Lloyd J.R."/>
        </authorList>
    </citation>
    <scope>NUCLEOTIDE SEQUENCE [LARGE SCALE GENOMIC DNA]</scope>
    <source>
        <strain evidence="3 4">DSM 18345</strain>
    </source>
</reference>
<dbReference type="PANTHER" id="PTHR35841">
    <property type="entry name" value="PHOSPHONATES-BINDING PERIPLASMIC PROTEIN"/>
    <property type="match status" value="1"/>
</dbReference>
<dbReference type="Gene3D" id="3.40.190.10">
    <property type="entry name" value="Periplasmic binding protein-like II"/>
    <property type="match status" value="2"/>
</dbReference>
<comment type="caution">
    <text evidence="3">The sequence shown here is derived from an EMBL/GenBank/DDBJ whole genome shotgun (WGS) entry which is preliminary data.</text>
</comment>
<dbReference type="OrthoDB" id="9781943at2"/>
<dbReference type="GO" id="GO:0055085">
    <property type="term" value="P:transmembrane transport"/>
    <property type="evidence" value="ECO:0007669"/>
    <property type="project" value="InterPro"/>
</dbReference>
<protein>
    <recommendedName>
        <fullName evidence="5">Phosphonate ABC transporter substrate-binding protein</fullName>
    </recommendedName>
</protein>
<dbReference type="EMBL" id="MLQR01000031">
    <property type="protein sequence ID" value="OIJ12541.1"/>
    <property type="molecule type" value="Genomic_DNA"/>
</dbReference>
<dbReference type="Pfam" id="PF12974">
    <property type="entry name" value="Phosphonate-bd"/>
    <property type="match status" value="1"/>
</dbReference>
<name>A0A1S2LJF4_9BACI</name>
<gene>
    <name evidence="3" type="ORF">BKP37_14030</name>
</gene>
<keyword evidence="2" id="KW-0732">Signal</keyword>
<comment type="similarity">
    <text evidence="1">Belongs to the phosphate/phosphite/phosphonate binding protein family.</text>
</comment>
<dbReference type="AlphaFoldDB" id="A0A1S2LJF4"/>
<accession>A0A1S2LJF4</accession>
<dbReference type="SUPFAM" id="SSF53850">
    <property type="entry name" value="Periplasmic binding protein-like II"/>
    <property type="match status" value="1"/>
</dbReference>
<dbReference type="NCBIfam" id="TIGR01098">
    <property type="entry name" value="3A0109s03R"/>
    <property type="match status" value="1"/>
</dbReference>
<dbReference type="Proteomes" id="UP000179524">
    <property type="component" value="Unassembled WGS sequence"/>
</dbReference>
<evidence type="ECO:0000313" key="4">
    <source>
        <dbReference type="Proteomes" id="UP000179524"/>
    </source>
</evidence>
<dbReference type="RefSeq" id="WP_071310219.1">
    <property type="nucleotide sequence ID" value="NZ_MLQR01000031.1"/>
</dbReference>
<dbReference type="PANTHER" id="PTHR35841:SF1">
    <property type="entry name" value="PHOSPHONATES-BINDING PERIPLASMIC PROTEIN"/>
    <property type="match status" value="1"/>
</dbReference>
<evidence type="ECO:0000313" key="3">
    <source>
        <dbReference type="EMBL" id="OIJ12541.1"/>
    </source>
</evidence>
<dbReference type="InterPro" id="IPR005770">
    <property type="entry name" value="PhnD"/>
</dbReference>
<dbReference type="CDD" id="cd13571">
    <property type="entry name" value="PBP2_PnhD_1"/>
    <property type="match status" value="1"/>
</dbReference>
<evidence type="ECO:0000256" key="2">
    <source>
        <dbReference type="ARBA" id="ARBA00022729"/>
    </source>
</evidence>
<evidence type="ECO:0008006" key="5">
    <source>
        <dbReference type="Google" id="ProtNLM"/>
    </source>
</evidence>
<evidence type="ECO:0000256" key="1">
    <source>
        <dbReference type="ARBA" id="ARBA00007162"/>
    </source>
</evidence>
<dbReference type="GO" id="GO:0043190">
    <property type="term" value="C:ATP-binding cassette (ABC) transporter complex"/>
    <property type="evidence" value="ECO:0007669"/>
    <property type="project" value="InterPro"/>
</dbReference>
<keyword evidence="4" id="KW-1185">Reference proteome</keyword>
<proteinExistence type="inferred from homology"/>
<sequence length="298" mass="33806">MIILSLIIVVACSEKQELTYVPLISTEEENDTSLPEESENVIRTAFASVVSPEETRYKYDLLIKYLEDHLERPILIIQKQTYDEVNELLKNGEVDLAFICSLSYVIGTEEGYMVDLATTLIDNDDVYRSYIITHKNSGLETLADLKGKRFAFADPYSYTGRLAALEMIVQMGYTANDFFEETFYTYSHDYSVSAVARGAVDGAAVDSILFDMLLDLENEDAMQIQIVQKGPWAGAPPIVVSHKTDENLKTDIKELILTLNEDPRGQHILQELKIQEYVPINREKYQPIRDAMKFMGGD</sequence>
<organism evidence="3 4">
    <name type="scientific">Anaerobacillus alkalilacustris</name>
    <dbReference type="NCBI Taxonomy" id="393763"/>
    <lineage>
        <taxon>Bacteria</taxon>
        <taxon>Bacillati</taxon>
        <taxon>Bacillota</taxon>
        <taxon>Bacilli</taxon>
        <taxon>Bacillales</taxon>
        <taxon>Bacillaceae</taxon>
        <taxon>Anaerobacillus</taxon>
    </lineage>
</organism>